<dbReference type="EMBL" id="WUUU01000150">
    <property type="protein sequence ID" value="MXR21777.1"/>
    <property type="molecule type" value="Genomic_DNA"/>
</dbReference>
<keyword evidence="1" id="KW-0863">Zinc-finger</keyword>
<dbReference type="AlphaFoldDB" id="A0A6B0SKP0"/>
<evidence type="ECO:0000256" key="1">
    <source>
        <dbReference type="PROSITE-ProRule" id="PRU00325"/>
    </source>
</evidence>
<name>A0A6B0SKP0_9EURY</name>
<evidence type="ECO:0000259" key="2">
    <source>
        <dbReference type="PROSITE" id="PS50966"/>
    </source>
</evidence>
<dbReference type="Proteomes" id="UP000471521">
    <property type="component" value="Unassembled WGS sequence"/>
</dbReference>
<dbReference type="PROSITE" id="PS50966">
    <property type="entry name" value="ZF_SWIM"/>
    <property type="match status" value="1"/>
</dbReference>
<keyword evidence="1" id="KW-0862">Zinc</keyword>
<accession>A0A6B0SKP0</accession>
<evidence type="ECO:0000313" key="3">
    <source>
        <dbReference type="EMBL" id="MXR21777.1"/>
    </source>
</evidence>
<sequence length="178" mass="19880">MLVAAVGDGTYEVWSPSGHVYDVDPEAGRCTCPDHRFRGVRCKHLRRVAIEITLGEVPAPGEREAACAACGESSFADRDSDDPVYCEHCTLDPGETVVDRETGDLVVVVESTGERANDVRIPERGWAVADHHSNRDYDREDLVVDVLYPLDRGASPDDISPRDLRRYSFPRGRLRRRD</sequence>
<comment type="caution">
    <text evidence="3">The sequence shown here is derived from an EMBL/GenBank/DDBJ whole genome shotgun (WGS) entry which is preliminary data.</text>
</comment>
<reference evidence="3 4" key="1">
    <citation type="submission" date="2019-12" db="EMBL/GenBank/DDBJ databases">
        <title>Isolation and characterization of three novel carbon monoxide-oxidizing members of Halobacteria from salione crusts and soils.</title>
        <authorList>
            <person name="Myers M.R."/>
            <person name="King G.M."/>
        </authorList>
    </citation>
    <scope>NUCLEOTIDE SEQUENCE [LARGE SCALE GENOMIC DNA]</scope>
    <source>
        <strain evidence="3 4">PCN9</strain>
    </source>
</reference>
<evidence type="ECO:0000313" key="4">
    <source>
        <dbReference type="Proteomes" id="UP000471521"/>
    </source>
</evidence>
<feature type="domain" description="SWIM-type" evidence="2">
    <location>
        <begin position="21"/>
        <end position="53"/>
    </location>
</feature>
<dbReference type="GO" id="GO:0008270">
    <property type="term" value="F:zinc ion binding"/>
    <property type="evidence" value="ECO:0007669"/>
    <property type="project" value="UniProtKB-KW"/>
</dbReference>
<gene>
    <name evidence="3" type="ORF">GRX66_14605</name>
</gene>
<keyword evidence="4" id="KW-1185">Reference proteome</keyword>
<keyword evidence="1" id="KW-0479">Metal-binding</keyword>
<dbReference type="InterPro" id="IPR007527">
    <property type="entry name" value="Znf_SWIM"/>
</dbReference>
<organism evidence="3 4">
    <name type="scientific">Halobacterium bonnevillei</name>
    <dbReference type="NCBI Taxonomy" id="2692200"/>
    <lineage>
        <taxon>Archaea</taxon>
        <taxon>Methanobacteriati</taxon>
        <taxon>Methanobacteriota</taxon>
        <taxon>Stenosarchaea group</taxon>
        <taxon>Halobacteria</taxon>
        <taxon>Halobacteriales</taxon>
        <taxon>Halobacteriaceae</taxon>
        <taxon>Halobacterium</taxon>
    </lineage>
</organism>
<proteinExistence type="predicted"/>
<protein>
    <submittedName>
        <fullName evidence="3">SWIM zinc finger family protein</fullName>
    </submittedName>
</protein>